<dbReference type="AlphaFoldDB" id="A0A140L3A5"/>
<comment type="function">
    <text evidence="5">Modulates RecA activity.</text>
</comment>
<comment type="caution">
    <text evidence="9">The sequence shown here is derived from an EMBL/GenBank/DDBJ whole genome shotgun (WGS) entry which is preliminary data.</text>
</comment>
<dbReference type="InterPro" id="IPR053925">
    <property type="entry name" value="RecX_HTH_3rd"/>
</dbReference>
<feature type="domain" description="RecX first three-helical" evidence="8">
    <location>
        <begin position="69"/>
        <end position="103"/>
    </location>
</feature>
<dbReference type="PANTHER" id="PTHR33602:SF1">
    <property type="entry name" value="REGULATORY PROTEIN RECX FAMILY PROTEIN"/>
    <property type="match status" value="1"/>
</dbReference>
<evidence type="ECO:0000259" key="6">
    <source>
        <dbReference type="Pfam" id="PF02631"/>
    </source>
</evidence>
<feature type="domain" description="RecX third three-helical" evidence="7">
    <location>
        <begin position="161"/>
        <end position="209"/>
    </location>
</feature>
<evidence type="ECO:0000256" key="2">
    <source>
        <dbReference type="ARBA" id="ARBA00009695"/>
    </source>
</evidence>
<dbReference type="Proteomes" id="UP000070456">
    <property type="component" value="Unassembled WGS sequence"/>
</dbReference>
<dbReference type="InterPro" id="IPR003783">
    <property type="entry name" value="Regulatory_RecX"/>
</dbReference>
<dbReference type="InterPro" id="IPR036388">
    <property type="entry name" value="WH-like_DNA-bd_sf"/>
</dbReference>
<dbReference type="Pfam" id="PF21982">
    <property type="entry name" value="RecX_HTH1"/>
    <property type="match status" value="1"/>
</dbReference>
<dbReference type="EMBL" id="LOEE01000042">
    <property type="protein sequence ID" value="KXG75030.1"/>
    <property type="molecule type" value="Genomic_DNA"/>
</dbReference>
<dbReference type="RefSeq" id="WP_068556542.1">
    <property type="nucleotide sequence ID" value="NZ_LOEE01000042.1"/>
</dbReference>
<dbReference type="Pfam" id="PF21981">
    <property type="entry name" value="RecX_HTH3"/>
    <property type="match status" value="1"/>
</dbReference>
<evidence type="ECO:0000259" key="7">
    <source>
        <dbReference type="Pfam" id="PF21981"/>
    </source>
</evidence>
<dbReference type="Pfam" id="PF02631">
    <property type="entry name" value="RecX_HTH2"/>
    <property type="match status" value="1"/>
</dbReference>
<dbReference type="STRING" id="520762.AN619_20000"/>
<evidence type="ECO:0000256" key="3">
    <source>
        <dbReference type="ARBA" id="ARBA00018111"/>
    </source>
</evidence>
<gene>
    <name evidence="5 9" type="primary">recX</name>
    <name evidence="9" type="ORF">AN619_20000</name>
</gene>
<evidence type="ECO:0000256" key="1">
    <source>
        <dbReference type="ARBA" id="ARBA00004496"/>
    </source>
</evidence>
<evidence type="ECO:0000259" key="8">
    <source>
        <dbReference type="Pfam" id="PF21982"/>
    </source>
</evidence>
<feature type="domain" description="RecX second three-helical" evidence="6">
    <location>
        <begin position="113"/>
        <end position="154"/>
    </location>
</feature>
<proteinExistence type="inferred from homology"/>
<keyword evidence="4 5" id="KW-0963">Cytoplasm</keyword>
<evidence type="ECO:0000313" key="10">
    <source>
        <dbReference type="Proteomes" id="UP000070456"/>
    </source>
</evidence>
<evidence type="ECO:0000256" key="5">
    <source>
        <dbReference type="HAMAP-Rule" id="MF_01114"/>
    </source>
</evidence>
<reference evidence="9 10" key="1">
    <citation type="submission" date="2015-12" db="EMBL/GenBank/DDBJ databases">
        <title>Draft genome sequence of the thermoanaerobe Thermotalea metallivorans, an isolate from the runoff channel of the Great Artesian Basin, Australia.</title>
        <authorList>
            <person name="Patel B.K."/>
        </authorList>
    </citation>
    <scope>NUCLEOTIDE SEQUENCE [LARGE SCALE GENOMIC DNA]</scope>
    <source>
        <strain evidence="9 10">B2-1</strain>
    </source>
</reference>
<dbReference type="PANTHER" id="PTHR33602">
    <property type="entry name" value="REGULATORY PROTEIN RECX FAMILY PROTEIN"/>
    <property type="match status" value="1"/>
</dbReference>
<comment type="subcellular location">
    <subcellularLocation>
        <location evidence="1 5">Cytoplasm</location>
    </subcellularLocation>
</comment>
<dbReference type="InterPro" id="IPR053924">
    <property type="entry name" value="RecX_HTH_2nd"/>
</dbReference>
<comment type="similarity">
    <text evidence="2 5">Belongs to the RecX family.</text>
</comment>
<dbReference type="Gene3D" id="1.10.10.10">
    <property type="entry name" value="Winged helix-like DNA-binding domain superfamily/Winged helix DNA-binding domain"/>
    <property type="match status" value="3"/>
</dbReference>
<accession>A0A140L3A5</accession>
<evidence type="ECO:0000256" key="4">
    <source>
        <dbReference type="ARBA" id="ARBA00022490"/>
    </source>
</evidence>
<name>A0A140L3A5_9FIRM</name>
<dbReference type="HAMAP" id="MF_01114">
    <property type="entry name" value="RecX"/>
    <property type="match status" value="1"/>
</dbReference>
<sequence>MSKEYKGKITKIEQQIKNKKRYSVYIDDQFAFGISEDLLVRYRLLKGKEIDLTSIGRIIAHEEQNKADNYAIKLLSYRPRTAKELQQKMKEKGYEDSVIENTLSVLKEHNYINDEDFAKSFIKDKMQFRKIGKIRMKQELSQKGVEKNIIHKVMAEHMDSEKELETALALGRKKLETTYKNDDRKAQYRKLGSFLQSKGFAYDMIIKVLNMLLKEQNF</sequence>
<organism evidence="9 10">
    <name type="scientific">Thermotalea metallivorans</name>
    <dbReference type="NCBI Taxonomy" id="520762"/>
    <lineage>
        <taxon>Bacteria</taxon>
        <taxon>Bacillati</taxon>
        <taxon>Bacillota</taxon>
        <taxon>Clostridia</taxon>
        <taxon>Peptostreptococcales</taxon>
        <taxon>Thermotaleaceae</taxon>
        <taxon>Thermotalea</taxon>
    </lineage>
</organism>
<dbReference type="GO" id="GO:0006282">
    <property type="term" value="P:regulation of DNA repair"/>
    <property type="evidence" value="ECO:0007669"/>
    <property type="project" value="UniProtKB-UniRule"/>
</dbReference>
<evidence type="ECO:0000313" key="9">
    <source>
        <dbReference type="EMBL" id="KXG75030.1"/>
    </source>
</evidence>
<dbReference type="InterPro" id="IPR053926">
    <property type="entry name" value="RecX_HTH_1st"/>
</dbReference>
<protein>
    <recommendedName>
        <fullName evidence="3 5">Regulatory protein RecX</fullName>
    </recommendedName>
</protein>
<keyword evidence="10" id="KW-1185">Reference proteome</keyword>
<dbReference type="GO" id="GO:0005737">
    <property type="term" value="C:cytoplasm"/>
    <property type="evidence" value="ECO:0007669"/>
    <property type="project" value="UniProtKB-SubCell"/>
</dbReference>